<feature type="non-terminal residue" evidence="2">
    <location>
        <position position="124"/>
    </location>
</feature>
<feature type="transmembrane region" description="Helical" evidence="1">
    <location>
        <begin position="37"/>
        <end position="58"/>
    </location>
</feature>
<reference evidence="2" key="1">
    <citation type="submission" date="2015-11" db="EMBL/GenBank/DDBJ databases">
        <title>De novo transcriptome assembly of four potential Pierce s Disease insect vectors from Arizona vineyards.</title>
        <authorList>
            <person name="Tassone E.E."/>
        </authorList>
    </citation>
    <scope>NUCLEOTIDE SEQUENCE</scope>
</reference>
<accession>A0A1B6L0C6</accession>
<dbReference type="EMBL" id="GEBQ01022810">
    <property type="protein sequence ID" value="JAT17167.1"/>
    <property type="molecule type" value="Transcribed_RNA"/>
</dbReference>
<keyword evidence="1" id="KW-0472">Membrane</keyword>
<gene>
    <name evidence="2" type="ORF">g.53347</name>
</gene>
<protein>
    <submittedName>
        <fullName evidence="2">Uncharacterized protein</fullName>
    </submittedName>
</protein>
<sequence>THGTALAHSSSRMVTRSIWVTVLLLVLTGAVKAHIHFIRLVVLAAAGLAGMYMMHLLAQDWTKIRPNRPTATRLIQQALKGIQGISKRSIPDEMFDESLNEIPTWDAALDQDPLGCARKLVCTL</sequence>
<evidence type="ECO:0000256" key="1">
    <source>
        <dbReference type="SAM" id="Phobius"/>
    </source>
</evidence>
<name>A0A1B6L0C6_9HEMI</name>
<dbReference type="AlphaFoldDB" id="A0A1B6L0C6"/>
<organism evidence="2">
    <name type="scientific">Graphocephala atropunctata</name>
    <dbReference type="NCBI Taxonomy" id="36148"/>
    <lineage>
        <taxon>Eukaryota</taxon>
        <taxon>Metazoa</taxon>
        <taxon>Ecdysozoa</taxon>
        <taxon>Arthropoda</taxon>
        <taxon>Hexapoda</taxon>
        <taxon>Insecta</taxon>
        <taxon>Pterygota</taxon>
        <taxon>Neoptera</taxon>
        <taxon>Paraneoptera</taxon>
        <taxon>Hemiptera</taxon>
        <taxon>Auchenorrhyncha</taxon>
        <taxon>Membracoidea</taxon>
        <taxon>Cicadellidae</taxon>
        <taxon>Cicadellinae</taxon>
        <taxon>Cicadellini</taxon>
        <taxon>Graphocephala</taxon>
    </lineage>
</organism>
<keyword evidence="1" id="KW-0812">Transmembrane</keyword>
<keyword evidence="1" id="KW-1133">Transmembrane helix</keyword>
<feature type="non-terminal residue" evidence="2">
    <location>
        <position position="1"/>
    </location>
</feature>
<feature type="transmembrane region" description="Helical" evidence="1">
    <location>
        <begin position="13"/>
        <end position="31"/>
    </location>
</feature>
<evidence type="ECO:0000313" key="2">
    <source>
        <dbReference type="EMBL" id="JAT17167.1"/>
    </source>
</evidence>
<proteinExistence type="predicted"/>